<evidence type="ECO:0000313" key="1">
    <source>
        <dbReference type="EMBL" id="KAA8570422.1"/>
    </source>
</evidence>
<keyword evidence="2" id="KW-1185">Reference proteome</keyword>
<reference evidence="1 2" key="1">
    <citation type="submission" date="2019-06" db="EMBL/GenBank/DDBJ databases">
        <title>Genome Sequence of the Brown Rot Fungal Pathogen Monilinia fructicola.</title>
        <authorList>
            <person name="De Miccolis Angelini R.M."/>
            <person name="Landi L."/>
            <person name="Abate D."/>
            <person name="Pollastro S."/>
            <person name="Romanazzi G."/>
            <person name="Faretra F."/>
        </authorList>
    </citation>
    <scope>NUCLEOTIDE SEQUENCE [LARGE SCALE GENOMIC DNA]</scope>
    <source>
        <strain evidence="1 2">Mfrc123</strain>
    </source>
</reference>
<sequence length="165" mass="18941">MADDAVGYCSVAHFKDAGEGEDEGISKIAQDGGGRRSISFLALPCPHAWSVRRVLSWLAGGKYREGSVERWRFEWYLRMHPSRMIWLFASMRGDRLILAGFYESSTKVGRSDPPECNITFQTRRERGISMKTKLYKLFKDDATSCQPRSSFPLSKQSWYQNDQKI</sequence>
<organism evidence="1 2">
    <name type="scientific">Monilinia fructicola</name>
    <name type="common">Brown rot fungus</name>
    <name type="synonym">Ciboria fructicola</name>
    <dbReference type="NCBI Taxonomy" id="38448"/>
    <lineage>
        <taxon>Eukaryota</taxon>
        <taxon>Fungi</taxon>
        <taxon>Dikarya</taxon>
        <taxon>Ascomycota</taxon>
        <taxon>Pezizomycotina</taxon>
        <taxon>Leotiomycetes</taxon>
        <taxon>Helotiales</taxon>
        <taxon>Sclerotiniaceae</taxon>
        <taxon>Monilinia</taxon>
    </lineage>
</organism>
<accession>A0A5M9JRK8</accession>
<gene>
    <name evidence="1" type="ORF">EYC84_002708</name>
</gene>
<dbReference type="EMBL" id="VICG01000007">
    <property type="protein sequence ID" value="KAA8570422.1"/>
    <property type="molecule type" value="Genomic_DNA"/>
</dbReference>
<dbReference type="Proteomes" id="UP000322873">
    <property type="component" value="Unassembled WGS sequence"/>
</dbReference>
<name>A0A5M9JRK8_MONFR</name>
<proteinExistence type="predicted"/>
<comment type="caution">
    <text evidence="1">The sequence shown here is derived from an EMBL/GenBank/DDBJ whole genome shotgun (WGS) entry which is preliminary data.</text>
</comment>
<dbReference type="AlphaFoldDB" id="A0A5M9JRK8"/>
<protein>
    <submittedName>
        <fullName evidence="1">Uncharacterized protein</fullName>
    </submittedName>
</protein>
<evidence type="ECO:0000313" key="2">
    <source>
        <dbReference type="Proteomes" id="UP000322873"/>
    </source>
</evidence>